<keyword evidence="3" id="KW-1185">Reference proteome</keyword>
<dbReference type="AlphaFoldDB" id="A0A0L0S869"/>
<dbReference type="SUPFAM" id="SSF52833">
    <property type="entry name" value="Thioredoxin-like"/>
    <property type="match status" value="1"/>
</dbReference>
<dbReference type="InterPro" id="IPR036282">
    <property type="entry name" value="Glutathione-S-Trfase_C_sf"/>
</dbReference>
<dbReference type="CDD" id="cd00570">
    <property type="entry name" value="GST_N_family"/>
    <property type="match status" value="1"/>
</dbReference>
<dbReference type="Gene3D" id="3.40.30.10">
    <property type="entry name" value="Glutaredoxin"/>
    <property type="match status" value="1"/>
</dbReference>
<evidence type="ECO:0000313" key="2">
    <source>
        <dbReference type="EMBL" id="KNE58621.1"/>
    </source>
</evidence>
<reference evidence="3" key="2">
    <citation type="submission" date="2009-11" db="EMBL/GenBank/DDBJ databases">
        <title>The Genome Sequence of Allomyces macrogynus strain ATCC 38327.</title>
        <authorList>
            <consortium name="The Broad Institute Genome Sequencing Platform"/>
            <person name="Russ C."/>
            <person name="Cuomo C."/>
            <person name="Shea T."/>
            <person name="Young S.K."/>
            <person name="Zeng Q."/>
            <person name="Koehrsen M."/>
            <person name="Haas B."/>
            <person name="Borodovsky M."/>
            <person name="Guigo R."/>
            <person name="Alvarado L."/>
            <person name="Berlin A."/>
            <person name="Borenstein D."/>
            <person name="Chen Z."/>
            <person name="Engels R."/>
            <person name="Freedman E."/>
            <person name="Gellesch M."/>
            <person name="Goldberg J."/>
            <person name="Griggs A."/>
            <person name="Gujja S."/>
            <person name="Heiman D."/>
            <person name="Hepburn T."/>
            <person name="Howarth C."/>
            <person name="Jen D."/>
            <person name="Larson L."/>
            <person name="Lewis B."/>
            <person name="Mehta T."/>
            <person name="Park D."/>
            <person name="Pearson M."/>
            <person name="Roberts A."/>
            <person name="Saif S."/>
            <person name="Shenoy N."/>
            <person name="Sisk P."/>
            <person name="Stolte C."/>
            <person name="Sykes S."/>
            <person name="Walk T."/>
            <person name="White J."/>
            <person name="Yandava C."/>
            <person name="Burger G."/>
            <person name="Gray M.W."/>
            <person name="Holland P.W.H."/>
            <person name="King N."/>
            <person name="Lang F.B.F."/>
            <person name="Roger A.J."/>
            <person name="Ruiz-Trillo I."/>
            <person name="Lander E."/>
            <person name="Nusbaum C."/>
        </authorList>
    </citation>
    <scope>NUCLEOTIDE SEQUENCE [LARGE SCALE GENOMIC DNA]</scope>
    <source>
        <strain evidence="3">ATCC 38327</strain>
    </source>
</reference>
<dbReference type="Gene3D" id="1.20.1050.10">
    <property type="match status" value="1"/>
</dbReference>
<dbReference type="EMBL" id="GG745333">
    <property type="protein sequence ID" value="KNE58621.1"/>
    <property type="molecule type" value="Genomic_DNA"/>
</dbReference>
<evidence type="ECO:0000259" key="1">
    <source>
        <dbReference type="PROSITE" id="PS50404"/>
    </source>
</evidence>
<proteinExistence type="predicted"/>
<dbReference type="eggNOG" id="ENOG502QWM4">
    <property type="taxonomic scope" value="Eukaryota"/>
</dbReference>
<reference evidence="2 3" key="1">
    <citation type="submission" date="2009-11" db="EMBL/GenBank/DDBJ databases">
        <title>Annotation of Allomyces macrogynus ATCC 38327.</title>
        <authorList>
            <consortium name="The Broad Institute Genome Sequencing Platform"/>
            <person name="Russ C."/>
            <person name="Cuomo C."/>
            <person name="Burger G."/>
            <person name="Gray M.W."/>
            <person name="Holland P.W.H."/>
            <person name="King N."/>
            <person name="Lang F.B.F."/>
            <person name="Roger A.J."/>
            <person name="Ruiz-Trillo I."/>
            <person name="Young S.K."/>
            <person name="Zeng Q."/>
            <person name="Gargeya S."/>
            <person name="Fitzgerald M."/>
            <person name="Haas B."/>
            <person name="Abouelleil A."/>
            <person name="Alvarado L."/>
            <person name="Arachchi H.M."/>
            <person name="Berlin A."/>
            <person name="Chapman S.B."/>
            <person name="Gearin G."/>
            <person name="Goldberg J."/>
            <person name="Griggs A."/>
            <person name="Gujja S."/>
            <person name="Hansen M."/>
            <person name="Heiman D."/>
            <person name="Howarth C."/>
            <person name="Larimer J."/>
            <person name="Lui A."/>
            <person name="MacDonald P.J.P."/>
            <person name="McCowen C."/>
            <person name="Montmayeur A."/>
            <person name="Murphy C."/>
            <person name="Neiman D."/>
            <person name="Pearson M."/>
            <person name="Priest M."/>
            <person name="Roberts A."/>
            <person name="Saif S."/>
            <person name="Shea T."/>
            <person name="Sisk P."/>
            <person name="Stolte C."/>
            <person name="Sykes S."/>
            <person name="Wortman J."/>
            <person name="Nusbaum C."/>
            <person name="Birren B."/>
        </authorList>
    </citation>
    <scope>NUCLEOTIDE SEQUENCE [LARGE SCALE GENOMIC DNA]</scope>
    <source>
        <strain evidence="2 3">ATCC 38327</strain>
    </source>
</reference>
<dbReference type="Proteomes" id="UP000054350">
    <property type="component" value="Unassembled WGS sequence"/>
</dbReference>
<name>A0A0L0S869_ALLM3</name>
<protein>
    <recommendedName>
        <fullName evidence="1">GST N-terminal domain-containing protein</fullName>
    </recommendedName>
</protein>
<dbReference type="InterPro" id="IPR004045">
    <property type="entry name" value="Glutathione_S-Trfase_N"/>
</dbReference>
<evidence type="ECO:0000313" key="3">
    <source>
        <dbReference type="Proteomes" id="UP000054350"/>
    </source>
</evidence>
<dbReference type="VEuPathDB" id="FungiDB:AMAG_04184"/>
<dbReference type="Pfam" id="PF13417">
    <property type="entry name" value="GST_N_3"/>
    <property type="match status" value="1"/>
</dbReference>
<sequence length="439" mass="49053">MSSTAVARTAVTAAMATKKPAVKLVGSDMSPYVHKLRQYFKYRNIAFEDVLATPKIYETLILPKTHLTMIPVVVEDGSDRVLQDTGLIIDHFEAKLASSQAGLVPLDPPGPKQKLVANLLEFVSEEWMFLVGFAERFGHFENGHELHLLREMAASRSVKTTGLAVHDQAVRQRLDAVFLKARRPWGVTEETMPMFDRFLEWYLVKLATHFDNHTYLFSDEIPCRADFSLAGMLAGFIDRDPKPSFMLRTKAPTLLHYIDRMNQQGRAGYKQPEAVVAMDGTAPGPVRITRAPARTGSGSFFANDEVPDTLYPLLEPLFTLVPHIEQGYALAAKLQGTPGPLPRRLGFAKFTIHGEPAGSRMAQSYALFAFWRIWRNGAQFDRSVLAKIAERADPTQRVDGDAFVRRVAELKEKVQVRRTAKNEIELMSPTANGTAQAKL</sequence>
<accession>A0A0L0S869</accession>
<feature type="domain" description="GST N-terminal" evidence="1">
    <location>
        <begin position="20"/>
        <end position="100"/>
    </location>
</feature>
<gene>
    <name evidence="2" type="ORF">AMAG_04184</name>
</gene>
<dbReference type="SUPFAM" id="SSF47616">
    <property type="entry name" value="GST C-terminal domain-like"/>
    <property type="match status" value="1"/>
</dbReference>
<organism evidence="2 3">
    <name type="scientific">Allomyces macrogynus (strain ATCC 38327)</name>
    <name type="common">Allomyces javanicus var. macrogynus</name>
    <dbReference type="NCBI Taxonomy" id="578462"/>
    <lineage>
        <taxon>Eukaryota</taxon>
        <taxon>Fungi</taxon>
        <taxon>Fungi incertae sedis</taxon>
        <taxon>Blastocladiomycota</taxon>
        <taxon>Blastocladiomycetes</taxon>
        <taxon>Blastocladiales</taxon>
        <taxon>Blastocladiaceae</taxon>
        <taxon>Allomyces</taxon>
    </lineage>
</organism>
<dbReference type="OrthoDB" id="4951845at2759"/>
<dbReference type="InterPro" id="IPR036249">
    <property type="entry name" value="Thioredoxin-like_sf"/>
</dbReference>
<dbReference type="PROSITE" id="PS50404">
    <property type="entry name" value="GST_NTER"/>
    <property type="match status" value="1"/>
</dbReference>